<keyword evidence="2" id="KW-1185">Reference proteome</keyword>
<dbReference type="EMBL" id="JBBPHU010000002">
    <property type="protein sequence ID" value="KAK7521462.1"/>
    <property type="molecule type" value="Genomic_DNA"/>
</dbReference>
<comment type="caution">
    <text evidence="1">The sequence shown here is derived from an EMBL/GenBank/DDBJ whole genome shotgun (WGS) entry which is preliminary data.</text>
</comment>
<gene>
    <name evidence="1" type="ORF">IWZ03DRAFT_357131</name>
</gene>
<organism evidence="1 2">
    <name type="scientific">Phyllosticta citriasiana</name>
    <dbReference type="NCBI Taxonomy" id="595635"/>
    <lineage>
        <taxon>Eukaryota</taxon>
        <taxon>Fungi</taxon>
        <taxon>Dikarya</taxon>
        <taxon>Ascomycota</taxon>
        <taxon>Pezizomycotina</taxon>
        <taxon>Dothideomycetes</taxon>
        <taxon>Dothideomycetes incertae sedis</taxon>
        <taxon>Botryosphaeriales</taxon>
        <taxon>Phyllostictaceae</taxon>
        <taxon>Phyllosticta</taxon>
    </lineage>
</organism>
<name>A0ABR1KTG6_9PEZI</name>
<dbReference type="PANTHER" id="PTHR28250">
    <property type="entry name" value="CYTOCHROME B PRE-MRNA-PROCESSING PROTEIN 6"/>
    <property type="match status" value="1"/>
</dbReference>
<accession>A0ABR1KTG6</accession>
<dbReference type="Pfam" id="PF20180">
    <property type="entry name" value="UQCC2_CBP6"/>
    <property type="match status" value="1"/>
</dbReference>
<evidence type="ECO:0000313" key="1">
    <source>
        <dbReference type="EMBL" id="KAK7521462.1"/>
    </source>
</evidence>
<dbReference type="PANTHER" id="PTHR28250:SF1">
    <property type="entry name" value="CYTOCHROME B PRE-MRNA-PROCESSING PROTEIN 6"/>
    <property type="match status" value="1"/>
</dbReference>
<protein>
    <submittedName>
        <fullName evidence="1">Uncharacterized protein</fullName>
    </submittedName>
</protein>
<reference evidence="1 2" key="1">
    <citation type="submission" date="2024-04" db="EMBL/GenBank/DDBJ databases">
        <title>Phyllosticta paracitricarpa is synonymous to the EU quarantine fungus P. citricarpa based on phylogenomic analyses.</title>
        <authorList>
            <consortium name="Lawrence Berkeley National Laboratory"/>
            <person name="Van Ingen-Buijs V.A."/>
            <person name="Van Westerhoven A.C."/>
            <person name="Haridas S."/>
            <person name="Skiadas P."/>
            <person name="Martin F."/>
            <person name="Groenewald J.Z."/>
            <person name="Crous P.W."/>
            <person name="Seidl M.F."/>
        </authorList>
    </citation>
    <scope>NUCLEOTIDE SEQUENCE [LARGE SCALE GENOMIC DNA]</scope>
    <source>
        <strain evidence="1 2">CBS 123371</strain>
    </source>
</reference>
<dbReference type="Proteomes" id="UP001363622">
    <property type="component" value="Unassembled WGS sequence"/>
</dbReference>
<sequence>MSATSTISRHCARIISQWPVDTLRPALSFQKSLAAHQKSTAAAAASTQQPNKDINALYSLLDDRYKRAYPLSARFLKPNSKASYYDDLMAELEQSTKRNWWQGFVTKLKARLRFDS</sequence>
<proteinExistence type="predicted"/>
<dbReference type="InterPro" id="IPR037653">
    <property type="entry name" value="Cbp6"/>
</dbReference>
<evidence type="ECO:0000313" key="2">
    <source>
        <dbReference type="Proteomes" id="UP001363622"/>
    </source>
</evidence>